<dbReference type="AlphaFoldDB" id="A0A939BVQ6"/>
<evidence type="ECO:0000313" key="2">
    <source>
        <dbReference type="EMBL" id="MBM9460211.1"/>
    </source>
</evidence>
<protein>
    <submittedName>
        <fullName evidence="2">Uncharacterized protein</fullName>
    </submittedName>
</protein>
<dbReference type="Proteomes" id="UP000663791">
    <property type="component" value="Unassembled WGS sequence"/>
</dbReference>
<feature type="compositionally biased region" description="Low complexity" evidence="1">
    <location>
        <begin position="30"/>
        <end position="59"/>
    </location>
</feature>
<evidence type="ECO:0000256" key="1">
    <source>
        <dbReference type="SAM" id="MobiDB-lite"/>
    </source>
</evidence>
<dbReference type="EMBL" id="JAERTX010000007">
    <property type="protein sequence ID" value="MBM9460211.1"/>
    <property type="molecule type" value="Genomic_DNA"/>
</dbReference>
<evidence type="ECO:0000313" key="3">
    <source>
        <dbReference type="Proteomes" id="UP000663791"/>
    </source>
</evidence>
<dbReference type="RefSeq" id="WP_205291519.1">
    <property type="nucleotide sequence ID" value="NZ_CP074406.1"/>
</dbReference>
<comment type="caution">
    <text evidence="2">The sequence shown here is derived from an EMBL/GenBank/DDBJ whole genome shotgun (WGS) entry which is preliminary data.</text>
</comment>
<name>A0A939BVQ6_9ACTN</name>
<gene>
    <name evidence="2" type="ORF">JK386_09870</name>
</gene>
<reference evidence="2" key="1">
    <citation type="submission" date="2021-01" db="EMBL/GenBank/DDBJ databases">
        <title>Novel species in genus Nocardioides.</title>
        <authorList>
            <person name="Zhang G."/>
        </authorList>
    </citation>
    <scope>NUCLEOTIDE SEQUENCE</scope>
    <source>
        <strain evidence="2">Zg-536</strain>
    </source>
</reference>
<keyword evidence="3" id="KW-1185">Reference proteome</keyword>
<accession>A0A939BVQ6</accession>
<sequence>MRSGRRVAEGQECLPFELPETVARHVGQEGAAPTPSAAPRSSTPSAGTTGRGARPAGSGDTRIRLRNDALASRGWPAGTELLVSAGRRPRRGEVALVREGGRLKIGVLEVQFGRSTLRTDHGASLLGTSARFVGVVTVAGAPLEGMPPVPV</sequence>
<feature type="region of interest" description="Disordered" evidence="1">
    <location>
        <begin position="1"/>
        <end position="62"/>
    </location>
</feature>
<organism evidence="2 3">
    <name type="scientific">Nocardioides faecalis</name>
    <dbReference type="NCBI Taxonomy" id="2803858"/>
    <lineage>
        <taxon>Bacteria</taxon>
        <taxon>Bacillati</taxon>
        <taxon>Actinomycetota</taxon>
        <taxon>Actinomycetes</taxon>
        <taxon>Propionibacteriales</taxon>
        <taxon>Nocardioidaceae</taxon>
        <taxon>Nocardioides</taxon>
    </lineage>
</organism>
<proteinExistence type="predicted"/>